<accession>E4U1W5</accession>
<dbReference type="HOGENOM" id="CLU_058015_1_0_7"/>
<comment type="similarity">
    <text evidence="2">Belongs to the TlyA family.</text>
</comment>
<dbReference type="SUPFAM" id="SSF55174">
    <property type="entry name" value="Alpha-L RNA-binding motif"/>
    <property type="match status" value="1"/>
</dbReference>
<dbReference type="eggNOG" id="COG1189">
    <property type="taxonomic scope" value="Bacteria"/>
</dbReference>
<dbReference type="InterPro" id="IPR002877">
    <property type="entry name" value="RNA_MeTrfase_FtsJ_dom"/>
</dbReference>
<sequence>MRLDSYLVEQGFVESRTKAQQLIKEHAVSVEGKIVDKVSFDVAEGMEVVLADTEIYVSRAAIKLKGFLPYTEWEIKGLRALDIGSSTGGFTQILLENGVSSVTCVDVGSDQLHPSLRSDPRVSVHENTDIRSFASEVPYDLVTCDVAFIPLELILESIDSLASKYIVLLFKPQFQVGREVKRDKNGVVKDDKAIGKAMIRFEDTCTLMGWKLIAKEVAHISGKEGNQEICYGFIKG</sequence>
<dbReference type="Pfam" id="PF01479">
    <property type="entry name" value="S4"/>
    <property type="match status" value="1"/>
</dbReference>
<name>E4U1W5_SULKY</name>
<dbReference type="InterPro" id="IPR002942">
    <property type="entry name" value="S4_RNA-bd"/>
</dbReference>
<feature type="domain" description="RNA-binding S4" evidence="4">
    <location>
        <begin position="1"/>
        <end position="63"/>
    </location>
</feature>
<dbReference type="SMART" id="SM00363">
    <property type="entry name" value="S4"/>
    <property type="match status" value="1"/>
</dbReference>
<dbReference type="InterPro" id="IPR036986">
    <property type="entry name" value="S4_RNA-bd_sf"/>
</dbReference>
<evidence type="ECO:0000256" key="3">
    <source>
        <dbReference type="PROSITE-ProRule" id="PRU00182"/>
    </source>
</evidence>
<dbReference type="Pfam" id="PF01728">
    <property type="entry name" value="FtsJ"/>
    <property type="match status" value="1"/>
</dbReference>
<reference evidence="5 6" key="1">
    <citation type="journal article" date="2012" name="Stand. Genomic Sci.">
        <title>Complete genome sequence of the sulfur compounds oxidizing chemolithoautotroph Sulfuricurvum kujiense type strain (YK-1(T)).</title>
        <authorList>
            <person name="Han C."/>
            <person name="Kotsyurbenko O."/>
            <person name="Chertkov O."/>
            <person name="Held B."/>
            <person name="Lapidus A."/>
            <person name="Nolan M."/>
            <person name="Lucas S."/>
            <person name="Hammon N."/>
            <person name="Deshpande S."/>
            <person name="Cheng J.F."/>
            <person name="Tapia R."/>
            <person name="Goodwin L.A."/>
            <person name="Pitluck S."/>
            <person name="Liolios K."/>
            <person name="Pagani I."/>
            <person name="Ivanova N."/>
            <person name="Mavromatis K."/>
            <person name="Mikhailova N."/>
            <person name="Pati A."/>
            <person name="Chen A."/>
            <person name="Palaniappan K."/>
            <person name="Land M."/>
            <person name="Hauser L."/>
            <person name="Chang Y.J."/>
            <person name="Jeffries C.D."/>
            <person name="Brambilla E.M."/>
            <person name="Rohde M."/>
            <person name="Spring S."/>
            <person name="Sikorski J."/>
            <person name="Goker M."/>
            <person name="Woyke T."/>
            <person name="Bristow J."/>
            <person name="Eisen J.A."/>
            <person name="Markowitz V."/>
            <person name="Hugenholtz P."/>
            <person name="Kyrpides N.C."/>
            <person name="Klenk H.P."/>
            <person name="Detter J.C."/>
        </authorList>
    </citation>
    <scope>NUCLEOTIDE SEQUENCE [LARGE SCALE GENOMIC DNA]</scope>
    <source>
        <strain evidence="6">ATCC BAA-921 / DSM 16994 / JCM 11577 / YK-1</strain>
    </source>
</reference>
<dbReference type="OrthoDB" id="9784736at2"/>
<evidence type="ECO:0000313" key="5">
    <source>
        <dbReference type="EMBL" id="ADR33483.1"/>
    </source>
</evidence>
<dbReference type="CDD" id="cd02440">
    <property type="entry name" value="AdoMet_MTases"/>
    <property type="match status" value="1"/>
</dbReference>
<organism evidence="5 6">
    <name type="scientific">Sulfuricurvum kujiense (strain ATCC BAA-921 / DSM 16994 / JCM 11577 / YK-1)</name>
    <dbReference type="NCBI Taxonomy" id="709032"/>
    <lineage>
        <taxon>Bacteria</taxon>
        <taxon>Pseudomonadati</taxon>
        <taxon>Campylobacterota</taxon>
        <taxon>Epsilonproteobacteria</taxon>
        <taxon>Campylobacterales</taxon>
        <taxon>Sulfurimonadaceae</taxon>
        <taxon>Sulfuricurvum</taxon>
    </lineage>
</organism>
<dbReference type="EMBL" id="CP002355">
    <property type="protein sequence ID" value="ADR33483.1"/>
    <property type="molecule type" value="Genomic_DNA"/>
</dbReference>
<dbReference type="PANTHER" id="PTHR32319:SF0">
    <property type="entry name" value="BACTERIAL HEMOLYSIN-LIKE PROTEIN"/>
    <property type="match status" value="1"/>
</dbReference>
<dbReference type="Gene3D" id="3.10.290.10">
    <property type="entry name" value="RNA-binding S4 domain"/>
    <property type="match status" value="1"/>
</dbReference>
<dbReference type="Proteomes" id="UP000008721">
    <property type="component" value="Chromosome"/>
</dbReference>
<evidence type="ECO:0000313" key="6">
    <source>
        <dbReference type="Proteomes" id="UP000008721"/>
    </source>
</evidence>
<proteinExistence type="inferred from homology"/>
<dbReference type="GO" id="GO:0008168">
    <property type="term" value="F:methyltransferase activity"/>
    <property type="evidence" value="ECO:0007669"/>
    <property type="project" value="InterPro"/>
</dbReference>
<dbReference type="InterPro" id="IPR029063">
    <property type="entry name" value="SAM-dependent_MTases_sf"/>
</dbReference>
<dbReference type="NCBIfam" id="TIGR00478">
    <property type="entry name" value="tly"/>
    <property type="match status" value="1"/>
</dbReference>
<keyword evidence="6" id="KW-1185">Reference proteome</keyword>
<dbReference type="GO" id="GO:0003723">
    <property type="term" value="F:RNA binding"/>
    <property type="evidence" value="ECO:0007669"/>
    <property type="project" value="UniProtKB-KW"/>
</dbReference>
<dbReference type="InterPro" id="IPR004538">
    <property type="entry name" value="Hemolysin_A/TlyA"/>
</dbReference>
<evidence type="ECO:0000259" key="4">
    <source>
        <dbReference type="SMART" id="SM00363"/>
    </source>
</evidence>
<protein>
    <submittedName>
        <fullName evidence="5">Hemolysin A</fullName>
    </submittedName>
</protein>
<dbReference type="AlphaFoldDB" id="E4U1W5"/>
<dbReference type="STRING" id="709032.Sulku_0817"/>
<dbReference type="GO" id="GO:0032259">
    <property type="term" value="P:methylation"/>
    <property type="evidence" value="ECO:0007669"/>
    <property type="project" value="InterPro"/>
</dbReference>
<dbReference type="KEGG" id="sku:Sulku_0817"/>
<dbReference type="Gene3D" id="3.40.50.150">
    <property type="entry name" value="Vaccinia Virus protein VP39"/>
    <property type="match status" value="1"/>
</dbReference>
<dbReference type="PROSITE" id="PS50889">
    <property type="entry name" value="S4"/>
    <property type="match status" value="1"/>
</dbReference>
<dbReference type="PANTHER" id="PTHR32319">
    <property type="entry name" value="BACTERIAL HEMOLYSIN-LIKE PROTEIN"/>
    <property type="match status" value="1"/>
</dbReference>
<dbReference type="SUPFAM" id="SSF53335">
    <property type="entry name" value="S-adenosyl-L-methionine-dependent methyltransferases"/>
    <property type="match status" value="1"/>
</dbReference>
<evidence type="ECO:0000256" key="1">
    <source>
        <dbReference type="ARBA" id="ARBA00022884"/>
    </source>
</evidence>
<dbReference type="RefSeq" id="WP_013459680.1">
    <property type="nucleotide sequence ID" value="NC_014762.1"/>
</dbReference>
<evidence type="ECO:0000256" key="2">
    <source>
        <dbReference type="ARBA" id="ARBA00029460"/>
    </source>
</evidence>
<dbReference type="InterPro" id="IPR047048">
    <property type="entry name" value="TlyA"/>
</dbReference>
<gene>
    <name evidence="5" type="ordered locus">Sulku_0817</name>
</gene>
<dbReference type="CDD" id="cd00165">
    <property type="entry name" value="S4"/>
    <property type="match status" value="1"/>
</dbReference>
<keyword evidence="1 3" id="KW-0694">RNA-binding</keyword>